<feature type="binding site" evidence="2">
    <location>
        <position position="131"/>
    </location>
    <ligand>
        <name>Zn(2+)</name>
        <dbReference type="ChEBI" id="CHEBI:29105"/>
    </ligand>
</feature>
<evidence type="ECO:0000259" key="4">
    <source>
        <dbReference type="PROSITE" id="PS50157"/>
    </source>
</evidence>
<keyword evidence="1" id="KW-0863">Zinc-finger</keyword>
<name>A0ABM1ZUC9_AEDAL</name>
<evidence type="ECO:0008006" key="8">
    <source>
        <dbReference type="Google" id="ProtNLM"/>
    </source>
</evidence>
<feature type="compositionally biased region" description="Polar residues" evidence="3">
    <location>
        <begin position="380"/>
        <end position="399"/>
    </location>
</feature>
<dbReference type="Pfam" id="PF07776">
    <property type="entry name" value="zf-AD"/>
    <property type="match status" value="1"/>
</dbReference>
<keyword evidence="2" id="KW-0862">Zinc</keyword>
<feature type="domain" description="C2H2-type" evidence="4">
    <location>
        <begin position="307"/>
        <end position="336"/>
    </location>
</feature>
<evidence type="ECO:0000313" key="7">
    <source>
        <dbReference type="Proteomes" id="UP000069940"/>
    </source>
</evidence>
<sequence length="426" mass="48743">MLCEHPKMTDLARMFCLQTRKFYFHVNSGRSALQKKLVIKLVENIVLQQLVGIKTKLEVWTVPIGNRKMDIGSTRMEDFCRICSRSGEFLKFELSAVSQISSVRIDDMIVYCTQQEVSIGDSLPQQICDLCFTSLTSAFLFRKLTYQSESEFRQMIESSLTSHYHNPEDPLENSIDPQVLAPEESILPDVAIKEEVLQLEAPFVEATLPAFLVDSLLPVEHSNKRVVKSRKGRHKSSTASIYTCKDCGYMSQAWFNFKRHQRTKNHTEFSKTISKRPLHVVKQILQYIEPPAPNPSTRRRRKPRTLYTCEDCGYKNYIKFNFVRHQNTMNHTRTSTLREHMVGITEPQEAYSIGEVLGSTVAQRGPARRRRKLKVKTSDEPNSATRSPADQTIDSSLVKTTEVKTEPIDLEPMDVAIATENDETVS</sequence>
<reference evidence="6" key="2">
    <citation type="submission" date="2025-05" db="UniProtKB">
        <authorList>
            <consortium name="EnsemblMetazoa"/>
        </authorList>
    </citation>
    <scope>IDENTIFICATION</scope>
    <source>
        <strain evidence="6">Foshan</strain>
    </source>
</reference>
<evidence type="ECO:0000256" key="3">
    <source>
        <dbReference type="SAM" id="MobiDB-lite"/>
    </source>
</evidence>
<organism evidence="6 7">
    <name type="scientific">Aedes albopictus</name>
    <name type="common">Asian tiger mosquito</name>
    <name type="synonym">Stegomyia albopicta</name>
    <dbReference type="NCBI Taxonomy" id="7160"/>
    <lineage>
        <taxon>Eukaryota</taxon>
        <taxon>Metazoa</taxon>
        <taxon>Ecdysozoa</taxon>
        <taxon>Arthropoda</taxon>
        <taxon>Hexapoda</taxon>
        <taxon>Insecta</taxon>
        <taxon>Pterygota</taxon>
        <taxon>Neoptera</taxon>
        <taxon>Endopterygota</taxon>
        <taxon>Diptera</taxon>
        <taxon>Nematocera</taxon>
        <taxon>Culicoidea</taxon>
        <taxon>Culicidae</taxon>
        <taxon>Culicinae</taxon>
        <taxon>Aedini</taxon>
        <taxon>Aedes</taxon>
        <taxon>Stegomyia</taxon>
    </lineage>
</organism>
<feature type="domain" description="ZAD" evidence="5">
    <location>
        <begin position="78"/>
        <end position="155"/>
    </location>
</feature>
<dbReference type="EnsemblMetazoa" id="AALFPA23_021722.R32165">
    <property type="protein sequence ID" value="AALFPA23_021722.P32165"/>
    <property type="gene ID" value="AALFPA23_021722"/>
</dbReference>
<dbReference type="SMART" id="SM00355">
    <property type="entry name" value="ZnF_C2H2"/>
    <property type="match status" value="2"/>
</dbReference>
<feature type="region of interest" description="Disordered" evidence="3">
    <location>
        <begin position="363"/>
        <end position="426"/>
    </location>
</feature>
<feature type="compositionally biased region" description="Basic residues" evidence="3">
    <location>
        <begin position="366"/>
        <end position="375"/>
    </location>
</feature>
<evidence type="ECO:0000313" key="6">
    <source>
        <dbReference type="EnsemblMetazoa" id="AALFPA23_021722.P32165"/>
    </source>
</evidence>
<dbReference type="PROSITE" id="PS50157">
    <property type="entry name" value="ZINC_FINGER_C2H2_2"/>
    <property type="match status" value="2"/>
</dbReference>
<reference evidence="7" key="1">
    <citation type="journal article" date="2015" name="Proc. Natl. Acad. Sci. U.S.A.">
        <title>Genome sequence of the Asian Tiger mosquito, Aedes albopictus, reveals insights into its biology, genetics, and evolution.</title>
        <authorList>
            <person name="Chen X.G."/>
            <person name="Jiang X."/>
            <person name="Gu J."/>
            <person name="Xu M."/>
            <person name="Wu Y."/>
            <person name="Deng Y."/>
            <person name="Zhang C."/>
            <person name="Bonizzoni M."/>
            <person name="Dermauw W."/>
            <person name="Vontas J."/>
            <person name="Armbruster P."/>
            <person name="Huang X."/>
            <person name="Yang Y."/>
            <person name="Zhang H."/>
            <person name="He W."/>
            <person name="Peng H."/>
            <person name="Liu Y."/>
            <person name="Wu K."/>
            <person name="Chen J."/>
            <person name="Lirakis M."/>
            <person name="Topalis P."/>
            <person name="Van Leeuwen T."/>
            <person name="Hall A.B."/>
            <person name="Jiang X."/>
            <person name="Thorpe C."/>
            <person name="Mueller R.L."/>
            <person name="Sun C."/>
            <person name="Waterhouse R.M."/>
            <person name="Yan G."/>
            <person name="Tu Z.J."/>
            <person name="Fang X."/>
            <person name="James A.A."/>
        </authorList>
    </citation>
    <scope>NUCLEOTIDE SEQUENCE [LARGE SCALE GENOMIC DNA]</scope>
    <source>
        <strain evidence="7">Foshan</strain>
    </source>
</reference>
<keyword evidence="7" id="KW-1185">Reference proteome</keyword>
<dbReference type="Proteomes" id="UP000069940">
    <property type="component" value="Unassembled WGS sequence"/>
</dbReference>
<dbReference type="InterPro" id="IPR013087">
    <property type="entry name" value="Znf_C2H2_type"/>
</dbReference>
<feature type="binding site" evidence="2">
    <location>
        <position position="83"/>
    </location>
    <ligand>
        <name>Zn(2+)</name>
        <dbReference type="ChEBI" id="CHEBI:29105"/>
    </ligand>
</feature>
<accession>A0ABM1ZUC9</accession>
<dbReference type="GeneID" id="109402583"/>
<feature type="domain" description="C2H2-type" evidence="4">
    <location>
        <begin position="242"/>
        <end position="271"/>
    </location>
</feature>
<keyword evidence="2" id="KW-0479">Metal-binding</keyword>
<dbReference type="SMART" id="SM00868">
    <property type="entry name" value="zf-AD"/>
    <property type="match status" value="1"/>
</dbReference>
<evidence type="ECO:0000256" key="2">
    <source>
        <dbReference type="PROSITE-ProRule" id="PRU01263"/>
    </source>
</evidence>
<evidence type="ECO:0000259" key="5">
    <source>
        <dbReference type="PROSITE" id="PS51915"/>
    </source>
</evidence>
<proteinExistence type="predicted"/>
<feature type="binding site" evidence="2">
    <location>
        <position position="128"/>
    </location>
    <ligand>
        <name>Zn(2+)</name>
        <dbReference type="ChEBI" id="CHEBI:29105"/>
    </ligand>
</feature>
<dbReference type="RefSeq" id="XP_019530822.2">
    <property type="nucleotide sequence ID" value="XM_019675277.3"/>
</dbReference>
<dbReference type="InterPro" id="IPR012934">
    <property type="entry name" value="Znf_AD"/>
</dbReference>
<protein>
    <recommendedName>
        <fullName evidence="8">ZAD domain-containing protein</fullName>
    </recommendedName>
</protein>
<feature type="binding site" evidence="2">
    <location>
        <position position="80"/>
    </location>
    <ligand>
        <name>Zn(2+)</name>
        <dbReference type="ChEBI" id="CHEBI:29105"/>
    </ligand>
</feature>
<dbReference type="SUPFAM" id="SSF57716">
    <property type="entry name" value="Glucocorticoid receptor-like (DNA-binding domain)"/>
    <property type="match status" value="1"/>
</dbReference>
<evidence type="ECO:0000256" key="1">
    <source>
        <dbReference type="PROSITE-ProRule" id="PRU00042"/>
    </source>
</evidence>
<dbReference type="PROSITE" id="PS51915">
    <property type="entry name" value="ZAD"/>
    <property type="match status" value="1"/>
</dbReference>